<dbReference type="InterPro" id="IPR002490">
    <property type="entry name" value="V-ATPase_116kDa_su"/>
</dbReference>
<reference evidence="10" key="1">
    <citation type="submission" date="2018-02" db="EMBL/GenBank/DDBJ databases">
        <title>Rhizophora mucronata_Transcriptome.</title>
        <authorList>
            <person name="Meera S.P."/>
            <person name="Sreeshan A."/>
            <person name="Augustine A."/>
        </authorList>
    </citation>
    <scope>NUCLEOTIDE SEQUENCE</scope>
    <source>
        <tissue evidence="10">Leaf</tissue>
    </source>
</reference>
<comment type="subcellular location">
    <subcellularLocation>
        <location evidence="1">Membrane</location>
        <topology evidence="1">Multi-pass membrane protein</topology>
    </subcellularLocation>
</comment>
<evidence type="ECO:0000256" key="5">
    <source>
        <dbReference type="ARBA" id="ARBA00022989"/>
    </source>
</evidence>
<keyword evidence="5" id="KW-1133">Transmembrane helix</keyword>
<dbReference type="PANTHER" id="PTHR11629:SF72">
    <property type="entry name" value="V-TYPE PROTON ATPASE SUBUNIT A1"/>
    <property type="match status" value="1"/>
</dbReference>
<dbReference type="GO" id="GO:0051117">
    <property type="term" value="F:ATPase binding"/>
    <property type="evidence" value="ECO:0007669"/>
    <property type="project" value="TreeGrafter"/>
</dbReference>
<evidence type="ECO:0000256" key="8">
    <source>
        <dbReference type="RuleBase" id="RU361189"/>
    </source>
</evidence>
<evidence type="ECO:0000256" key="4">
    <source>
        <dbReference type="ARBA" id="ARBA00022692"/>
    </source>
</evidence>
<dbReference type="GO" id="GO:0016471">
    <property type="term" value="C:vacuolar proton-transporting V-type ATPase complex"/>
    <property type="evidence" value="ECO:0007669"/>
    <property type="project" value="TreeGrafter"/>
</dbReference>
<evidence type="ECO:0000256" key="7">
    <source>
        <dbReference type="ARBA" id="ARBA00023136"/>
    </source>
</evidence>
<organism evidence="10">
    <name type="scientific">Rhizophora mucronata</name>
    <name type="common">Asiatic mangrove</name>
    <dbReference type="NCBI Taxonomy" id="61149"/>
    <lineage>
        <taxon>Eukaryota</taxon>
        <taxon>Viridiplantae</taxon>
        <taxon>Streptophyta</taxon>
        <taxon>Embryophyta</taxon>
        <taxon>Tracheophyta</taxon>
        <taxon>Spermatophyta</taxon>
        <taxon>Magnoliopsida</taxon>
        <taxon>eudicotyledons</taxon>
        <taxon>Gunneridae</taxon>
        <taxon>Pentapetalae</taxon>
        <taxon>rosids</taxon>
        <taxon>fabids</taxon>
        <taxon>Malpighiales</taxon>
        <taxon>Rhizophoraceae</taxon>
        <taxon>Rhizophora</taxon>
    </lineage>
</organism>
<name>A0A2P2LRW8_RHIMU</name>
<comment type="function">
    <text evidence="8">Essential component of the vacuolar proton pump (V-ATPase), a multimeric enzyme that catalyzes the translocation of protons across the membranes. Required for assembly and activity of the V-ATPase.</text>
</comment>
<proteinExistence type="inferred from homology"/>
<feature type="coiled-coil region" evidence="9">
    <location>
        <begin position="105"/>
        <end position="132"/>
    </location>
</feature>
<dbReference type="GO" id="GO:0007035">
    <property type="term" value="P:vacuolar acidification"/>
    <property type="evidence" value="ECO:0007669"/>
    <property type="project" value="TreeGrafter"/>
</dbReference>
<accession>A0A2P2LRW8</accession>
<dbReference type="GO" id="GO:0033179">
    <property type="term" value="C:proton-transporting V-type ATPase, V0 domain"/>
    <property type="evidence" value="ECO:0007669"/>
    <property type="project" value="InterPro"/>
</dbReference>
<keyword evidence="7" id="KW-0472">Membrane</keyword>
<keyword evidence="4" id="KW-0812">Transmembrane</keyword>
<evidence type="ECO:0000256" key="2">
    <source>
        <dbReference type="ARBA" id="ARBA00009904"/>
    </source>
</evidence>
<evidence type="ECO:0000313" key="10">
    <source>
        <dbReference type="EMBL" id="MBX20716.1"/>
    </source>
</evidence>
<dbReference type="AlphaFoldDB" id="A0A2P2LRW8"/>
<keyword evidence="3 8" id="KW-0813">Transport</keyword>
<protein>
    <recommendedName>
        <fullName evidence="8">V-type proton ATPase subunit a</fullName>
    </recommendedName>
</protein>
<comment type="similarity">
    <text evidence="2 8">Belongs to the V-ATPase 116 kDa subunit family.</text>
</comment>
<evidence type="ECO:0000256" key="9">
    <source>
        <dbReference type="SAM" id="Coils"/>
    </source>
</evidence>
<evidence type="ECO:0000256" key="1">
    <source>
        <dbReference type="ARBA" id="ARBA00004141"/>
    </source>
</evidence>
<dbReference type="PANTHER" id="PTHR11629">
    <property type="entry name" value="VACUOLAR PROTON ATPASES"/>
    <property type="match status" value="1"/>
</dbReference>
<dbReference type="Pfam" id="PF01496">
    <property type="entry name" value="V_ATPase_I"/>
    <property type="match status" value="1"/>
</dbReference>
<keyword evidence="9" id="KW-0175">Coiled coil</keyword>
<keyword evidence="6 8" id="KW-0406">Ion transport</keyword>
<sequence>MVLERWENFVDNLPAMDLMRSEKMSLVQLIIPVESAHRAVSYLGGLGLLQFCDLNADKSPFQRTFVNQVKRCGEMSRKLRFFKDQIHKAGLPCSTHPAIEPDVELEELEIQLAEHEHELIEMNSNSEKLQQTYNELLEFKMVLQKAVGFLVSSNGHSVAEDRELGENVYSNNAYGDSASLLEQVLDIMPCAL</sequence>
<dbReference type="EMBL" id="GGEC01040232">
    <property type="protein sequence ID" value="MBX20716.1"/>
    <property type="molecule type" value="Transcribed_RNA"/>
</dbReference>
<evidence type="ECO:0000256" key="3">
    <source>
        <dbReference type="ARBA" id="ARBA00022448"/>
    </source>
</evidence>
<dbReference type="GO" id="GO:0046961">
    <property type="term" value="F:proton-transporting ATPase activity, rotational mechanism"/>
    <property type="evidence" value="ECO:0007669"/>
    <property type="project" value="InterPro"/>
</dbReference>
<keyword evidence="8" id="KW-0375">Hydrogen ion transport</keyword>
<evidence type="ECO:0000256" key="6">
    <source>
        <dbReference type="ARBA" id="ARBA00023065"/>
    </source>
</evidence>